<dbReference type="PANTHER" id="PTHR13939">
    <property type="entry name" value="NICOTINAMIDE-NUCLEOTIDE AMIDOHYDROLASE PNCC"/>
    <property type="match status" value="1"/>
</dbReference>
<reference evidence="2" key="1">
    <citation type="submission" date="2015-04" db="EMBL/GenBank/DDBJ databases">
        <title>The genome sequence of the plant pathogenic Rhizarian Plasmodiophora brassicae reveals insights in its biotrophic life cycle and the origin of chitin synthesis.</title>
        <authorList>
            <person name="Schwelm A."/>
            <person name="Fogelqvist J."/>
            <person name="Knaust A."/>
            <person name="Julke S."/>
            <person name="Lilja T."/>
            <person name="Dhandapani V."/>
            <person name="Bonilla-Rosso G."/>
            <person name="Karlsson M."/>
            <person name="Shevchenko A."/>
            <person name="Choi S.R."/>
            <person name="Kim H.G."/>
            <person name="Park J.Y."/>
            <person name="Lim Y.P."/>
            <person name="Ludwig-Muller J."/>
            <person name="Dixelius C."/>
        </authorList>
    </citation>
    <scope>NUCLEOTIDE SEQUENCE</scope>
    <source>
        <tissue evidence="2">Potato root galls</tissue>
    </source>
</reference>
<dbReference type="InterPro" id="IPR001453">
    <property type="entry name" value="MoaB/Mog_dom"/>
</dbReference>
<dbReference type="EMBL" id="HACM01009558">
    <property type="protein sequence ID" value="CRZ10000.1"/>
    <property type="molecule type" value="Transcribed_RNA"/>
</dbReference>
<dbReference type="InterPro" id="IPR036425">
    <property type="entry name" value="MoaB/Mog-like_dom_sf"/>
</dbReference>
<organism evidence="2">
    <name type="scientific">Spongospora subterranea</name>
    <dbReference type="NCBI Taxonomy" id="70186"/>
    <lineage>
        <taxon>Eukaryota</taxon>
        <taxon>Sar</taxon>
        <taxon>Rhizaria</taxon>
        <taxon>Endomyxa</taxon>
        <taxon>Phytomyxea</taxon>
        <taxon>Plasmodiophorida</taxon>
        <taxon>Plasmodiophoridae</taxon>
        <taxon>Spongospora</taxon>
    </lineage>
</organism>
<evidence type="ECO:0000313" key="2">
    <source>
        <dbReference type="EMBL" id="CRZ10000.1"/>
    </source>
</evidence>
<evidence type="ECO:0000259" key="1">
    <source>
        <dbReference type="SMART" id="SM00852"/>
    </source>
</evidence>
<dbReference type="InterPro" id="IPR050101">
    <property type="entry name" value="CinA"/>
</dbReference>
<dbReference type="Pfam" id="PF00994">
    <property type="entry name" value="MoCF_biosynth"/>
    <property type="match status" value="1"/>
</dbReference>
<feature type="domain" description="MoaB/Mog" evidence="1">
    <location>
        <begin position="26"/>
        <end position="189"/>
    </location>
</feature>
<dbReference type="InterPro" id="IPR056596">
    <property type="entry name" value="FLAD1_M"/>
</dbReference>
<dbReference type="CDD" id="cd00885">
    <property type="entry name" value="cinA"/>
    <property type="match status" value="1"/>
</dbReference>
<proteinExistence type="predicted"/>
<dbReference type="PANTHER" id="PTHR13939:SF0">
    <property type="entry name" value="NMN AMIDOHYDROLASE-LIKE PROTEIN YFAY"/>
    <property type="match status" value="1"/>
</dbReference>
<accession>A0A0H5R780</accession>
<dbReference type="SUPFAM" id="SSF53218">
    <property type="entry name" value="Molybdenum cofactor biosynthesis proteins"/>
    <property type="match status" value="1"/>
</dbReference>
<dbReference type="Gene3D" id="3.40.980.10">
    <property type="entry name" value="MoaB/Mog-like domain"/>
    <property type="match status" value="1"/>
</dbReference>
<name>A0A0H5R780_9EUKA</name>
<sequence>MKTINTIWRRFICTLAADSFTEYRAAAVVIGNEVLSGKTKDTNSNYLARVLFENGVRLTRIETIPDLAEDIIQTVSKLSSSVDYVFTSGGIGPTHDDITYQSICDAFGLTLRTHEPTLAAITVDYTSKGKRLNAAIRRMALLPYPADRIITTPGLWVPTVQCRNVFILPGIPSLFQKMVDSVLKSIDCGSKRLRLSLTILVGESEIADRLANVQKQFPEVEIGSYPKLNPEMPEVCSVQLCFTSTDHYAAKRALAAFQKTLQT</sequence>
<protein>
    <recommendedName>
        <fullName evidence="1">MoaB/Mog domain-containing protein</fullName>
    </recommendedName>
</protein>
<dbReference type="AlphaFoldDB" id="A0A0H5R780"/>
<dbReference type="Pfam" id="PF24102">
    <property type="entry name" value="FLAD1_M"/>
    <property type="match status" value="1"/>
</dbReference>
<dbReference type="SMART" id="SM00852">
    <property type="entry name" value="MoCF_biosynth"/>
    <property type="match status" value="1"/>
</dbReference>